<dbReference type="AlphaFoldDB" id="A0A382NFG3"/>
<name>A0A382NFG3_9ZZZZ</name>
<proteinExistence type="predicted"/>
<dbReference type="EMBL" id="UINC01100050">
    <property type="protein sequence ID" value="SVC59796.1"/>
    <property type="molecule type" value="Genomic_DNA"/>
</dbReference>
<protein>
    <submittedName>
        <fullName evidence="1">Uncharacterized protein</fullName>
    </submittedName>
</protein>
<reference evidence="1" key="1">
    <citation type="submission" date="2018-05" db="EMBL/GenBank/DDBJ databases">
        <authorList>
            <person name="Lanie J.A."/>
            <person name="Ng W.-L."/>
            <person name="Kazmierczak K.M."/>
            <person name="Andrzejewski T.M."/>
            <person name="Davidsen T.M."/>
            <person name="Wayne K.J."/>
            <person name="Tettelin H."/>
            <person name="Glass J.I."/>
            <person name="Rusch D."/>
            <person name="Podicherti R."/>
            <person name="Tsui H.-C.T."/>
            <person name="Winkler M.E."/>
        </authorList>
    </citation>
    <scope>NUCLEOTIDE SEQUENCE</scope>
</reference>
<organism evidence="1">
    <name type="scientific">marine metagenome</name>
    <dbReference type="NCBI Taxonomy" id="408172"/>
    <lineage>
        <taxon>unclassified sequences</taxon>
        <taxon>metagenomes</taxon>
        <taxon>ecological metagenomes</taxon>
    </lineage>
</organism>
<evidence type="ECO:0000313" key="1">
    <source>
        <dbReference type="EMBL" id="SVC59796.1"/>
    </source>
</evidence>
<sequence length="38" mass="4225">MFDRDGFLVIGKAISIERTQAAIQAVDDLIDGMVPDFR</sequence>
<accession>A0A382NFG3</accession>
<gene>
    <name evidence="1" type="ORF">METZ01_LOCUS312650</name>
</gene>
<feature type="non-terminal residue" evidence="1">
    <location>
        <position position="38"/>
    </location>
</feature>